<organism evidence="2 3">
    <name type="scientific">Deinococcus arboris</name>
    <dbReference type="NCBI Taxonomy" id="2682977"/>
    <lineage>
        <taxon>Bacteria</taxon>
        <taxon>Thermotogati</taxon>
        <taxon>Deinococcota</taxon>
        <taxon>Deinococci</taxon>
        <taxon>Deinococcales</taxon>
        <taxon>Deinococcaceae</taxon>
        <taxon>Deinococcus</taxon>
    </lineage>
</organism>
<dbReference type="RefSeq" id="WP_157457205.1">
    <property type="nucleotide sequence ID" value="NZ_WQLB01000001.1"/>
</dbReference>
<evidence type="ECO:0000313" key="2">
    <source>
        <dbReference type="EMBL" id="MVN85175.1"/>
    </source>
</evidence>
<reference evidence="2 3" key="1">
    <citation type="submission" date="2019-12" db="EMBL/GenBank/DDBJ databases">
        <title>Deinococcus sp. HMF7620 Genome sequencing and assembly.</title>
        <authorList>
            <person name="Kang H."/>
            <person name="Kim H."/>
            <person name="Joh K."/>
        </authorList>
    </citation>
    <scope>NUCLEOTIDE SEQUENCE [LARGE SCALE GENOMIC DNA]</scope>
    <source>
        <strain evidence="2 3">HMF7620</strain>
    </source>
</reference>
<feature type="compositionally biased region" description="Pro residues" evidence="1">
    <location>
        <begin position="300"/>
        <end position="317"/>
    </location>
</feature>
<comment type="caution">
    <text evidence="2">The sequence shown here is derived from an EMBL/GenBank/DDBJ whole genome shotgun (WGS) entry which is preliminary data.</text>
</comment>
<evidence type="ECO:0000313" key="3">
    <source>
        <dbReference type="Proteomes" id="UP000483286"/>
    </source>
</evidence>
<accession>A0A7C9HX87</accession>
<feature type="region of interest" description="Disordered" evidence="1">
    <location>
        <begin position="292"/>
        <end position="317"/>
    </location>
</feature>
<dbReference type="Proteomes" id="UP000483286">
    <property type="component" value="Unassembled WGS sequence"/>
</dbReference>
<gene>
    <name evidence="2" type="ORF">GO986_00110</name>
</gene>
<evidence type="ECO:0000256" key="1">
    <source>
        <dbReference type="SAM" id="MobiDB-lite"/>
    </source>
</evidence>
<dbReference type="EMBL" id="WQLB01000001">
    <property type="protein sequence ID" value="MVN85175.1"/>
    <property type="molecule type" value="Genomic_DNA"/>
</dbReference>
<proteinExistence type="predicted"/>
<name>A0A7C9HX87_9DEIO</name>
<protein>
    <submittedName>
        <fullName evidence="2">Uncharacterized protein</fullName>
    </submittedName>
</protein>
<dbReference type="AlphaFoldDB" id="A0A7C9HX87"/>
<sequence length="317" mass="35885">MTPAPVLNTLVSTLWMPAVSGSIWEEYALSEVGQVVVKGAHVQVGAKSHLTVPWDNAPSLLSLLIPSIEAGARKENLRAQFLAFVHAAHQKVRHSSRWKTPSKYRIRRAVKTYLYARLDYLQLPIFQIIPSDYHEDARIQLGVWYEAPEYMLRAFSRRSRAKIANIRRKQGRILAKMKWREDSLIDYAAPSHDDINSIDERFKNVMHALWKRELPSEDALRAYAGDVFPGKGILALGADFFSSLSGIDSSTGRAVWRLLRRMAGRVDLSAVLLHLKRAAYRAHVLGRLRSTSRRTRTPRPLYPRPRPPTAPLAPPAA</sequence>
<keyword evidence="3" id="KW-1185">Reference proteome</keyword>